<accession>A0ABR2ZHU3</accession>
<name>A0ABR2ZHU3_9AGAR</name>
<comment type="caution">
    <text evidence="2">The sequence shown here is derived from an EMBL/GenBank/DDBJ whole genome shotgun (WGS) entry which is preliminary data.</text>
</comment>
<evidence type="ECO:0000313" key="3">
    <source>
        <dbReference type="Proteomes" id="UP001437256"/>
    </source>
</evidence>
<sequence>MSTENITTANRPETIDTPASDKNKGKSAYLPFSNPTSFRLMDWYYNTAANGLSTFNFNELLAIFHHPDYDPSHIAKFDCVKEGKKMDAYVGREIPKGKGKGKGKLVAVEAASGEEIPAAEKSLATGLPFTSYSG</sequence>
<protein>
    <submittedName>
        <fullName evidence="2">Uncharacterized protein</fullName>
    </submittedName>
</protein>
<gene>
    <name evidence="2" type="ORF">AAF712_012684</name>
</gene>
<feature type="region of interest" description="Disordered" evidence="1">
    <location>
        <begin position="1"/>
        <end position="26"/>
    </location>
</feature>
<evidence type="ECO:0000313" key="2">
    <source>
        <dbReference type="EMBL" id="KAL0060526.1"/>
    </source>
</evidence>
<dbReference type="Proteomes" id="UP001437256">
    <property type="component" value="Unassembled WGS sequence"/>
</dbReference>
<proteinExistence type="predicted"/>
<dbReference type="EMBL" id="JBBXMP010000172">
    <property type="protein sequence ID" value="KAL0060526.1"/>
    <property type="molecule type" value="Genomic_DNA"/>
</dbReference>
<reference evidence="2 3" key="1">
    <citation type="submission" date="2024-05" db="EMBL/GenBank/DDBJ databases">
        <title>A draft genome resource for the thread blight pathogen Marasmius tenuissimus strain MS-2.</title>
        <authorList>
            <person name="Yulfo-Soto G.E."/>
            <person name="Baruah I.K."/>
            <person name="Amoako-Attah I."/>
            <person name="Bukari Y."/>
            <person name="Meinhardt L.W."/>
            <person name="Bailey B.A."/>
            <person name="Cohen S.P."/>
        </authorList>
    </citation>
    <scope>NUCLEOTIDE SEQUENCE [LARGE SCALE GENOMIC DNA]</scope>
    <source>
        <strain evidence="2 3">MS-2</strain>
    </source>
</reference>
<feature type="compositionally biased region" description="Polar residues" evidence="1">
    <location>
        <begin position="1"/>
        <end position="11"/>
    </location>
</feature>
<keyword evidence="3" id="KW-1185">Reference proteome</keyword>
<organism evidence="2 3">
    <name type="scientific">Marasmius tenuissimus</name>
    <dbReference type="NCBI Taxonomy" id="585030"/>
    <lineage>
        <taxon>Eukaryota</taxon>
        <taxon>Fungi</taxon>
        <taxon>Dikarya</taxon>
        <taxon>Basidiomycota</taxon>
        <taxon>Agaricomycotina</taxon>
        <taxon>Agaricomycetes</taxon>
        <taxon>Agaricomycetidae</taxon>
        <taxon>Agaricales</taxon>
        <taxon>Marasmiineae</taxon>
        <taxon>Marasmiaceae</taxon>
        <taxon>Marasmius</taxon>
    </lineage>
</organism>
<evidence type="ECO:0000256" key="1">
    <source>
        <dbReference type="SAM" id="MobiDB-lite"/>
    </source>
</evidence>